<proteinExistence type="predicted"/>
<evidence type="ECO:0000313" key="4">
    <source>
        <dbReference type="Proteomes" id="UP000233140"/>
    </source>
</evidence>
<evidence type="ECO:0000313" key="3">
    <source>
        <dbReference type="Ensembl" id="ENSMLEP00000013456.1"/>
    </source>
</evidence>
<evidence type="ECO:0000256" key="1">
    <source>
        <dbReference type="SAM" id="MobiDB-lite"/>
    </source>
</evidence>
<keyword evidence="4" id="KW-1185">Reference proteome</keyword>
<dbReference type="InterPro" id="IPR020898">
    <property type="entry name" value="Synapsin_ATP-bd_dom"/>
</dbReference>
<name>A0A2K5YD28_MANLE</name>
<feature type="domain" description="Synapsin ATP-binding" evidence="2">
    <location>
        <begin position="7"/>
        <end position="32"/>
    </location>
</feature>
<evidence type="ECO:0000259" key="2">
    <source>
        <dbReference type="Pfam" id="PF02750"/>
    </source>
</evidence>
<dbReference type="AlphaFoldDB" id="A0A2K5YD28"/>
<gene>
    <name evidence="3" type="primary">SYN2</name>
</gene>
<feature type="compositionally biased region" description="Polar residues" evidence="1">
    <location>
        <begin position="35"/>
        <end position="55"/>
    </location>
</feature>
<dbReference type="GO" id="GO:0007269">
    <property type="term" value="P:neurotransmitter secretion"/>
    <property type="evidence" value="ECO:0007669"/>
    <property type="project" value="TreeGrafter"/>
</dbReference>
<dbReference type="Proteomes" id="UP000233140">
    <property type="component" value="Unassembled WGS sequence"/>
</dbReference>
<sequence>GMNHYIRMPLIGEHQVEDRQLITELVISKMNQLLSRTPALSPQRPLTTQQPQSGTLKDPDSSKTPPQRPPPQGCLQYILDCNGIAVGPKQVQAS</sequence>
<dbReference type="GO" id="GO:0030672">
    <property type="term" value="C:synaptic vesicle membrane"/>
    <property type="evidence" value="ECO:0007669"/>
    <property type="project" value="TreeGrafter"/>
</dbReference>
<dbReference type="Ensembl" id="ENSMLET00000036897.1">
    <property type="protein sequence ID" value="ENSMLEP00000013456.1"/>
    <property type="gene ID" value="ENSMLEG00000030880.1"/>
</dbReference>
<protein>
    <submittedName>
        <fullName evidence="3">Synapsin II</fullName>
    </submittedName>
</protein>
<dbReference type="PANTHER" id="PTHR10841">
    <property type="entry name" value="SYNAPSIN"/>
    <property type="match status" value="1"/>
</dbReference>
<dbReference type="GeneTree" id="ENSGT00940000156062"/>
<dbReference type="Pfam" id="PF02750">
    <property type="entry name" value="Synapsin_C"/>
    <property type="match status" value="1"/>
</dbReference>
<dbReference type="PANTHER" id="PTHR10841:SF20">
    <property type="entry name" value="SYNAPSIN-2"/>
    <property type="match status" value="1"/>
</dbReference>
<organism evidence="3 4">
    <name type="scientific">Mandrillus leucophaeus</name>
    <name type="common">Drill</name>
    <name type="synonym">Papio leucophaeus</name>
    <dbReference type="NCBI Taxonomy" id="9568"/>
    <lineage>
        <taxon>Eukaryota</taxon>
        <taxon>Metazoa</taxon>
        <taxon>Chordata</taxon>
        <taxon>Craniata</taxon>
        <taxon>Vertebrata</taxon>
        <taxon>Euteleostomi</taxon>
        <taxon>Mammalia</taxon>
        <taxon>Eutheria</taxon>
        <taxon>Euarchontoglires</taxon>
        <taxon>Primates</taxon>
        <taxon>Haplorrhini</taxon>
        <taxon>Catarrhini</taxon>
        <taxon>Cercopithecidae</taxon>
        <taxon>Cercopithecinae</taxon>
        <taxon>Mandrillus</taxon>
    </lineage>
</organism>
<reference evidence="3" key="2">
    <citation type="submission" date="2025-09" db="UniProtKB">
        <authorList>
            <consortium name="Ensembl"/>
        </authorList>
    </citation>
    <scope>IDENTIFICATION</scope>
</reference>
<reference evidence="3" key="1">
    <citation type="submission" date="2025-08" db="UniProtKB">
        <authorList>
            <consortium name="Ensembl"/>
        </authorList>
    </citation>
    <scope>IDENTIFICATION</scope>
</reference>
<feature type="region of interest" description="Disordered" evidence="1">
    <location>
        <begin position="35"/>
        <end position="74"/>
    </location>
</feature>
<accession>A0A2K5YD28</accession>